<feature type="transmembrane region" description="Helical" evidence="7">
    <location>
        <begin position="170"/>
        <end position="192"/>
    </location>
</feature>
<reference evidence="10" key="1">
    <citation type="submission" date="2018-05" db="EMBL/GenBank/DDBJ databases">
        <title>Complete genome sequnece of Akkermansia muciniphila EB-AMDK-40.</title>
        <authorList>
            <person name="Nam Y.-D."/>
            <person name="Chung W.-H."/>
            <person name="Park Y.S."/>
            <person name="Kang J."/>
        </authorList>
    </citation>
    <scope>NUCLEOTIDE SEQUENCE</scope>
    <source>
        <strain evidence="10">EB-AMDK-40</strain>
    </source>
</reference>
<evidence type="ECO:0000313" key="10">
    <source>
        <dbReference type="EMBL" id="QHV63866.1"/>
    </source>
</evidence>
<keyword evidence="5 7" id="KW-0472">Membrane</keyword>
<name>A0AAE6W101_9BACT</name>
<keyword evidence="2" id="KW-1003">Cell membrane</keyword>
<dbReference type="GO" id="GO:0015744">
    <property type="term" value="P:succinate transport"/>
    <property type="evidence" value="ECO:0007669"/>
    <property type="project" value="TreeGrafter"/>
</dbReference>
<dbReference type="PANTHER" id="PTHR34390:SF2">
    <property type="entry name" value="SUCCINATE TRANSPORTER SUBUNIT YJJP-RELATED"/>
    <property type="match status" value="1"/>
</dbReference>
<dbReference type="Proteomes" id="UP000642553">
    <property type="component" value="Chromosome"/>
</dbReference>
<keyword evidence="3 7" id="KW-0812">Transmembrane</keyword>
<dbReference type="Pfam" id="PF06738">
    <property type="entry name" value="ThrE"/>
    <property type="match status" value="1"/>
</dbReference>
<dbReference type="RefSeq" id="WP_022398239.1">
    <property type="nucleotide sequence ID" value="NZ_CP029701.1"/>
</dbReference>
<comment type="similarity">
    <text evidence="6">Belongs to the ThrE exporter (TC 2.A.79) family.</text>
</comment>
<evidence type="ECO:0000256" key="3">
    <source>
        <dbReference type="ARBA" id="ARBA00022692"/>
    </source>
</evidence>
<feature type="domain" description="Threonine/serine exporter-like N-terminal" evidence="8">
    <location>
        <begin position="13"/>
        <end position="251"/>
    </location>
</feature>
<sequence>MQHTDQIQALSEFLLEYATTLMGAGVHTNRAVRNISRIAAAYGYSADMTIFQRNITMSLICKDDETLRRTSVRKLKPLAFNLNLIQQLSELSWLPVDNNVSIAEMEQAFRSIVRTKRFSRWTDLLLVSVGNAAFCRLFNGDLWAMLTVFAATLLGFLVKQQLSRLKYNPLGVIILSAFAASMAAACAVIFQLGSTPQIALATSVLFLVPGVQMINSIMDLMHGHILMGISRGVHSIMMISCITIGLSATMLIVGVNSL</sequence>
<evidence type="ECO:0000256" key="5">
    <source>
        <dbReference type="ARBA" id="ARBA00023136"/>
    </source>
</evidence>
<protein>
    <submittedName>
        <fullName evidence="9 10">Threonine/serine exporter</fullName>
    </submittedName>
</protein>
<accession>A0AAE6W101</accession>
<evidence type="ECO:0000256" key="4">
    <source>
        <dbReference type="ARBA" id="ARBA00022989"/>
    </source>
</evidence>
<evidence type="ECO:0000256" key="7">
    <source>
        <dbReference type="SAM" id="Phobius"/>
    </source>
</evidence>
<dbReference type="GO" id="GO:0022857">
    <property type="term" value="F:transmembrane transporter activity"/>
    <property type="evidence" value="ECO:0007669"/>
    <property type="project" value="InterPro"/>
</dbReference>
<evidence type="ECO:0000256" key="2">
    <source>
        <dbReference type="ARBA" id="ARBA00022475"/>
    </source>
</evidence>
<dbReference type="GeneID" id="84023091"/>
<keyword evidence="4 7" id="KW-1133">Transmembrane helix</keyword>
<dbReference type="InterPro" id="IPR050539">
    <property type="entry name" value="ThrE_Dicarb/AminoAcid_Exp"/>
</dbReference>
<feature type="transmembrane region" description="Helical" evidence="7">
    <location>
        <begin position="198"/>
        <end position="221"/>
    </location>
</feature>
<dbReference type="PANTHER" id="PTHR34390">
    <property type="entry name" value="UPF0442 PROTEIN YJJB-RELATED"/>
    <property type="match status" value="1"/>
</dbReference>
<dbReference type="EMBL" id="JAMGSI010000001">
    <property type="protein sequence ID" value="MCL6656564.1"/>
    <property type="molecule type" value="Genomic_DNA"/>
</dbReference>
<reference evidence="9 12" key="2">
    <citation type="submission" date="2022-03" db="EMBL/GenBank/DDBJ databases">
        <title>Taxonomic description of new species and reclassification of some bacterial strains.</title>
        <authorList>
            <person name="Ndongo S."/>
        </authorList>
    </citation>
    <scope>NUCLEOTIDE SEQUENCE [LARGE SCALE GENOMIC DNA]</scope>
    <source>
        <strain evidence="9 12">Marseille-P6666</strain>
    </source>
</reference>
<evidence type="ECO:0000313" key="11">
    <source>
        <dbReference type="Proteomes" id="UP000642553"/>
    </source>
</evidence>
<dbReference type="EMBL" id="CP029701">
    <property type="protein sequence ID" value="QHV63866.1"/>
    <property type="molecule type" value="Genomic_DNA"/>
</dbReference>
<evidence type="ECO:0000256" key="1">
    <source>
        <dbReference type="ARBA" id="ARBA00004651"/>
    </source>
</evidence>
<dbReference type="Proteomes" id="UP001202031">
    <property type="component" value="Unassembled WGS sequence"/>
</dbReference>
<proteinExistence type="inferred from homology"/>
<gene>
    <name evidence="10" type="ORF">DMI76_11050</name>
    <name evidence="9" type="ORF">M8N44_04430</name>
</gene>
<feature type="transmembrane region" description="Helical" evidence="7">
    <location>
        <begin position="233"/>
        <end position="255"/>
    </location>
</feature>
<evidence type="ECO:0000259" key="8">
    <source>
        <dbReference type="Pfam" id="PF06738"/>
    </source>
</evidence>
<dbReference type="GO" id="GO:0005886">
    <property type="term" value="C:plasma membrane"/>
    <property type="evidence" value="ECO:0007669"/>
    <property type="project" value="UniProtKB-SubCell"/>
</dbReference>
<evidence type="ECO:0000256" key="6">
    <source>
        <dbReference type="ARBA" id="ARBA00034125"/>
    </source>
</evidence>
<dbReference type="AlphaFoldDB" id="A0AAE6W101"/>
<dbReference type="InterPro" id="IPR010619">
    <property type="entry name" value="ThrE-like_N"/>
</dbReference>
<evidence type="ECO:0000313" key="9">
    <source>
        <dbReference type="EMBL" id="MCL6656564.1"/>
    </source>
</evidence>
<keyword evidence="12" id="KW-1185">Reference proteome</keyword>
<organism evidence="10 11">
    <name type="scientific">Akkermansia massiliensis</name>
    <dbReference type="NCBI Taxonomy" id="2927224"/>
    <lineage>
        <taxon>Bacteria</taxon>
        <taxon>Pseudomonadati</taxon>
        <taxon>Verrucomicrobiota</taxon>
        <taxon>Verrucomicrobiia</taxon>
        <taxon>Verrucomicrobiales</taxon>
        <taxon>Akkermansiaceae</taxon>
        <taxon>Akkermansia</taxon>
    </lineage>
</organism>
<evidence type="ECO:0000313" key="12">
    <source>
        <dbReference type="Proteomes" id="UP001202031"/>
    </source>
</evidence>
<feature type="transmembrane region" description="Helical" evidence="7">
    <location>
        <begin position="142"/>
        <end position="158"/>
    </location>
</feature>
<comment type="subcellular location">
    <subcellularLocation>
        <location evidence="1">Cell membrane</location>
        <topology evidence="1">Multi-pass membrane protein</topology>
    </subcellularLocation>
</comment>